<evidence type="ECO:0000313" key="14">
    <source>
        <dbReference type="EMBL" id="UQN15920.1"/>
    </source>
</evidence>
<evidence type="ECO:0000256" key="9">
    <source>
        <dbReference type="ARBA" id="ARBA00023136"/>
    </source>
</evidence>
<keyword evidence="8 12" id="KW-0406">Ion transport</keyword>
<keyword evidence="6 12" id="KW-0067">ATP-binding</keyword>
<dbReference type="SUPFAM" id="SSF52540">
    <property type="entry name" value="P-loop containing nucleoside triphosphate hydrolases"/>
    <property type="match status" value="1"/>
</dbReference>
<keyword evidence="5 12" id="KW-0547">Nucleotide-binding</keyword>
<evidence type="ECO:0000256" key="7">
    <source>
        <dbReference type="ARBA" id="ARBA00022967"/>
    </source>
</evidence>
<dbReference type="Gene3D" id="2.40.10.170">
    <property type="match status" value="1"/>
</dbReference>
<dbReference type="SMART" id="SM00382">
    <property type="entry name" value="AAA"/>
    <property type="match status" value="1"/>
</dbReference>
<name>A0ABY4MZP5_9MICO</name>
<protein>
    <recommendedName>
        <fullName evidence="12">ATP synthase subunit beta</fullName>
        <ecNumber evidence="12">7.1.2.2</ecNumber>
    </recommendedName>
    <alternativeName>
        <fullName evidence="12">ATP synthase F1 sector subunit beta</fullName>
    </alternativeName>
    <alternativeName>
        <fullName evidence="12">F-ATPase subunit beta</fullName>
    </alternativeName>
</protein>
<evidence type="ECO:0000256" key="10">
    <source>
        <dbReference type="ARBA" id="ARBA00023196"/>
    </source>
</evidence>
<proteinExistence type="inferred from homology"/>
<keyword evidence="12" id="KW-0375">Hydrogen ion transport</keyword>
<keyword evidence="3 12" id="KW-0813">Transport</keyword>
<comment type="function">
    <text evidence="12">Produces ATP from ADP in the presence of a proton gradient across the membrane. The catalytic sites are hosted primarily by the beta subunits.</text>
</comment>
<dbReference type="Pfam" id="PF22919">
    <property type="entry name" value="ATP-synt_VA_C"/>
    <property type="match status" value="1"/>
</dbReference>
<keyword evidence="7 12" id="KW-1278">Translocase</keyword>
<dbReference type="InterPro" id="IPR036121">
    <property type="entry name" value="ATPase_F1/V1/A1_a/bsu_N_sf"/>
</dbReference>
<comment type="subcellular location">
    <subcellularLocation>
        <location evidence="12">Cell membrane</location>
        <topology evidence="12">Peripheral membrane protein</topology>
    </subcellularLocation>
    <subcellularLocation>
        <location evidence="1">Membrane</location>
    </subcellularLocation>
</comment>
<evidence type="ECO:0000256" key="6">
    <source>
        <dbReference type="ARBA" id="ARBA00022840"/>
    </source>
</evidence>
<dbReference type="HAMAP" id="MF_01347">
    <property type="entry name" value="ATP_synth_beta_bact"/>
    <property type="match status" value="1"/>
</dbReference>
<evidence type="ECO:0000259" key="13">
    <source>
        <dbReference type="SMART" id="SM00382"/>
    </source>
</evidence>
<dbReference type="CDD" id="cd18115">
    <property type="entry name" value="ATP-synt_F1_beta_N"/>
    <property type="match status" value="1"/>
</dbReference>
<keyword evidence="11 12" id="KW-0066">ATP synthesis</keyword>
<dbReference type="PANTHER" id="PTHR15184">
    <property type="entry name" value="ATP SYNTHASE"/>
    <property type="match status" value="1"/>
</dbReference>
<dbReference type="InterPro" id="IPR024034">
    <property type="entry name" value="ATPase_F1/V1_b/a_C"/>
</dbReference>
<comment type="similarity">
    <text evidence="2 12">Belongs to the ATPase alpha/beta chains family.</text>
</comment>
<dbReference type="PROSITE" id="PS00152">
    <property type="entry name" value="ATPASE_ALPHA_BETA"/>
    <property type="match status" value="1"/>
</dbReference>
<keyword evidence="10 12" id="KW-0139">CF(1)</keyword>
<dbReference type="SUPFAM" id="SSF47917">
    <property type="entry name" value="C-terminal domain of alpha and beta subunits of F1 ATP synthase"/>
    <property type="match status" value="1"/>
</dbReference>
<evidence type="ECO:0000256" key="4">
    <source>
        <dbReference type="ARBA" id="ARBA00022475"/>
    </source>
</evidence>
<accession>A0ABY4MZP5</accession>
<feature type="domain" description="AAA+ ATPase" evidence="13">
    <location>
        <begin position="164"/>
        <end position="413"/>
    </location>
</feature>
<keyword evidence="9 12" id="KW-0472">Membrane</keyword>
<dbReference type="InterPro" id="IPR004100">
    <property type="entry name" value="ATPase_F1/V1/A1_a/bsu_N"/>
</dbReference>
<dbReference type="CDD" id="cd18110">
    <property type="entry name" value="ATP-synt_F1_beta_C"/>
    <property type="match status" value="1"/>
</dbReference>
<keyword evidence="4 12" id="KW-1003">Cell membrane</keyword>
<dbReference type="EC" id="7.1.2.2" evidence="12"/>
<dbReference type="InterPro" id="IPR003593">
    <property type="entry name" value="AAA+_ATPase"/>
</dbReference>
<dbReference type="SUPFAM" id="SSF50615">
    <property type="entry name" value="N-terminal domain of alpha and beta subunits of F1 ATP synthase"/>
    <property type="match status" value="1"/>
</dbReference>
<dbReference type="PANTHER" id="PTHR15184:SF71">
    <property type="entry name" value="ATP SYNTHASE SUBUNIT BETA, MITOCHONDRIAL"/>
    <property type="match status" value="1"/>
</dbReference>
<evidence type="ECO:0000256" key="12">
    <source>
        <dbReference type="HAMAP-Rule" id="MF_01347"/>
    </source>
</evidence>
<evidence type="ECO:0000256" key="1">
    <source>
        <dbReference type="ARBA" id="ARBA00004370"/>
    </source>
</evidence>
<dbReference type="Gene3D" id="1.10.1140.10">
    <property type="entry name" value="Bovine Mitochondrial F1-atpase, Atp Synthase Beta Chain, Chain D, domain 3"/>
    <property type="match status" value="1"/>
</dbReference>
<reference evidence="14" key="1">
    <citation type="submission" date="2022-05" db="EMBL/GenBank/DDBJ databases">
        <title>Complete genome sequence of toluene-degrading Gulosibacter sediminis strain ACHW.36C.</title>
        <authorList>
            <person name="Wai A.C."/>
            <person name="Lai G.K."/>
            <person name="Griffin S.D."/>
            <person name="Leung F.C."/>
        </authorList>
    </citation>
    <scope>NUCLEOTIDE SEQUENCE [LARGE SCALE GENOMIC DNA]</scope>
    <source>
        <strain evidence="14">ACHW.36C</strain>
    </source>
</reference>
<dbReference type="InterPro" id="IPR027417">
    <property type="entry name" value="P-loop_NTPase"/>
</dbReference>
<feature type="binding site" evidence="12">
    <location>
        <begin position="172"/>
        <end position="179"/>
    </location>
    <ligand>
        <name>ATP</name>
        <dbReference type="ChEBI" id="CHEBI:30616"/>
    </ligand>
</feature>
<evidence type="ECO:0000256" key="11">
    <source>
        <dbReference type="ARBA" id="ARBA00023310"/>
    </source>
</evidence>
<comment type="catalytic activity">
    <reaction evidence="12">
        <text>ATP + H2O + 4 H(+)(in) = ADP + phosphate + 5 H(+)(out)</text>
        <dbReference type="Rhea" id="RHEA:57720"/>
        <dbReference type="ChEBI" id="CHEBI:15377"/>
        <dbReference type="ChEBI" id="CHEBI:15378"/>
        <dbReference type="ChEBI" id="CHEBI:30616"/>
        <dbReference type="ChEBI" id="CHEBI:43474"/>
        <dbReference type="ChEBI" id="CHEBI:456216"/>
        <dbReference type="EC" id="7.1.2.2"/>
    </reaction>
</comment>
<sequence>MTTNATFEQSSAPAAAGVGRIARITGPVVDIEFPHDAMPGIYNALKTQVSMGDESFELTLEVAQHLGDDLVRAIAMKPTDGLVRGQEVTDTGGPITVPVGDVTKGKVFNVTGDVLNDSMINEPYEITERWPIHREPPAFDQLESKTEIFETGIKVIDLLTPYVQGGKIGLFGGAGVGKTVLIQEMITRVAQDHGGVSVFAGVGERTREGNDLIYEMEDMGVLDKTALVFGQMDEPPGTRLRIALTGLTMAEYFRDVQNQDVLLFIDNIFRFTQAGSEVSTLLGRMPSAVGYQPNLADEMGLLQERITSTRGHSITSLQAIYVPADDYTDPAPATTFAHLDATTELSRAIASRGLYPAVDPLASTSRILDPQYVGDDHYRVATAVKQILQKNKELQEIIAILGVDELSEEDKITVSRARRIQQFLSQNTYTAIRFTGVEGSTVSIKDSVEGFDAIVRGDFDHVAEQAFFNVGAISDVEEKWAQMQKEMN</sequence>
<dbReference type="Pfam" id="PF02874">
    <property type="entry name" value="ATP-synt_ab_N"/>
    <property type="match status" value="1"/>
</dbReference>
<dbReference type="NCBIfam" id="TIGR01039">
    <property type="entry name" value="atpD"/>
    <property type="match status" value="1"/>
</dbReference>
<organism evidence="14">
    <name type="scientific">Gulosibacter sediminis</name>
    <dbReference type="NCBI Taxonomy" id="1729695"/>
    <lineage>
        <taxon>Bacteria</taxon>
        <taxon>Bacillati</taxon>
        <taxon>Actinomycetota</taxon>
        <taxon>Actinomycetes</taxon>
        <taxon>Micrococcales</taxon>
        <taxon>Microbacteriaceae</taxon>
        <taxon>Gulosibacter</taxon>
    </lineage>
</organism>
<dbReference type="InterPro" id="IPR005722">
    <property type="entry name" value="ATP_synth_F1_bsu"/>
</dbReference>
<dbReference type="EMBL" id="CP097160">
    <property type="protein sequence ID" value="UQN15920.1"/>
    <property type="molecule type" value="Genomic_DNA"/>
</dbReference>
<evidence type="ECO:0000256" key="8">
    <source>
        <dbReference type="ARBA" id="ARBA00023065"/>
    </source>
</evidence>
<evidence type="ECO:0000256" key="3">
    <source>
        <dbReference type="ARBA" id="ARBA00022448"/>
    </source>
</evidence>
<dbReference type="InterPro" id="IPR020003">
    <property type="entry name" value="ATPase_a/bsu_AS"/>
</dbReference>
<dbReference type="CDD" id="cd01133">
    <property type="entry name" value="F1-ATPase_beta_CD"/>
    <property type="match status" value="1"/>
</dbReference>
<evidence type="ECO:0000256" key="5">
    <source>
        <dbReference type="ARBA" id="ARBA00022741"/>
    </source>
</evidence>
<dbReference type="Gene3D" id="3.40.50.300">
    <property type="entry name" value="P-loop containing nucleotide triphosphate hydrolases"/>
    <property type="match status" value="1"/>
</dbReference>
<dbReference type="InterPro" id="IPR050053">
    <property type="entry name" value="ATPase_alpha/beta_chains"/>
</dbReference>
<gene>
    <name evidence="12 14" type="primary">atpD</name>
    <name evidence="14" type="ORF">M3M28_05590</name>
</gene>
<dbReference type="Pfam" id="PF00006">
    <property type="entry name" value="ATP-synt_ab"/>
    <property type="match status" value="1"/>
</dbReference>
<dbReference type="InterPro" id="IPR055190">
    <property type="entry name" value="ATP-synt_VA_C"/>
</dbReference>
<dbReference type="InterPro" id="IPR000194">
    <property type="entry name" value="ATPase_F1/V1/A1_a/bsu_nucl-bd"/>
</dbReference>
<evidence type="ECO:0000256" key="2">
    <source>
        <dbReference type="ARBA" id="ARBA00008936"/>
    </source>
</evidence>